<dbReference type="AlphaFoldDB" id="A0AA35KDF1"/>
<evidence type="ECO:0000313" key="3">
    <source>
        <dbReference type="Proteomes" id="UP001178461"/>
    </source>
</evidence>
<protein>
    <submittedName>
        <fullName evidence="2">Uncharacterized protein</fullName>
    </submittedName>
</protein>
<evidence type="ECO:0000256" key="1">
    <source>
        <dbReference type="SAM" id="MobiDB-lite"/>
    </source>
</evidence>
<organism evidence="2 3">
    <name type="scientific">Podarcis lilfordi</name>
    <name type="common">Lilford's wall lizard</name>
    <dbReference type="NCBI Taxonomy" id="74358"/>
    <lineage>
        <taxon>Eukaryota</taxon>
        <taxon>Metazoa</taxon>
        <taxon>Chordata</taxon>
        <taxon>Craniata</taxon>
        <taxon>Vertebrata</taxon>
        <taxon>Euteleostomi</taxon>
        <taxon>Lepidosauria</taxon>
        <taxon>Squamata</taxon>
        <taxon>Bifurcata</taxon>
        <taxon>Unidentata</taxon>
        <taxon>Episquamata</taxon>
        <taxon>Laterata</taxon>
        <taxon>Lacertibaenia</taxon>
        <taxon>Lacertidae</taxon>
        <taxon>Podarcis</taxon>
    </lineage>
</organism>
<gene>
    <name evidence="2" type="ORF">PODLI_1B029381</name>
</gene>
<keyword evidence="3" id="KW-1185">Reference proteome</keyword>
<reference evidence="2" key="1">
    <citation type="submission" date="2022-12" db="EMBL/GenBank/DDBJ databases">
        <authorList>
            <person name="Alioto T."/>
            <person name="Alioto T."/>
            <person name="Gomez Garrido J."/>
        </authorList>
    </citation>
    <scope>NUCLEOTIDE SEQUENCE</scope>
</reference>
<dbReference type="Proteomes" id="UP001178461">
    <property type="component" value="Chromosome 5"/>
</dbReference>
<sequence>MATGALGGDTTRFPHAAKAANRPDPIQLDPPCSKKAFPGVRSRQRRLKVVEVRSRRPNSPGATLNMAARPVHICSTEGGILGTGGAHWPAASGEHNVDALRRFTGRS</sequence>
<evidence type="ECO:0000313" key="2">
    <source>
        <dbReference type="EMBL" id="CAI5776085.1"/>
    </source>
</evidence>
<dbReference type="EMBL" id="OX395130">
    <property type="protein sequence ID" value="CAI5776085.1"/>
    <property type="molecule type" value="Genomic_DNA"/>
</dbReference>
<feature type="region of interest" description="Disordered" evidence="1">
    <location>
        <begin position="1"/>
        <end position="41"/>
    </location>
</feature>
<proteinExistence type="predicted"/>
<name>A0AA35KDF1_9SAUR</name>
<accession>A0AA35KDF1</accession>